<dbReference type="PROSITE" id="PS51819">
    <property type="entry name" value="VOC"/>
    <property type="match status" value="1"/>
</dbReference>
<organism evidence="2 3">
    <name type="scientific">Halobacteriovorax marinus (strain ATCC BAA-682 / DSM 15412 / SJ)</name>
    <name type="common">Bacteriovorax marinus</name>
    <dbReference type="NCBI Taxonomy" id="862908"/>
    <lineage>
        <taxon>Bacteria</taxon>
        <taxon>Pseudomonadati</taxon>
        <taxon>Bdellovibrionota</taxon>
        <taxon>Bacteriovoracia</taxon>
        <taxon>Bacteriovoracales</taxon>
        <taxon>Halobacteriovoraceae</taxon>
        <taxon>Halobacteriovorax</taxon>
    </lineage>
</organism>
<dbReference type="InterPro" id="IPR051332">
    <property type="entry name" value="Fosfomycin_Res_Enzymes"/>
</dbReference>
<dbReference type="Gene3D" id="3.10.180.10">
    <property type="entry name" value="2,3-Dihydroxybiphenyl 1,2-Dioxygenase, domain 1"/>
    <property type="match status" value="1"/>
</dbReference>
<dbReference type="RefSeq" id="WP_014244498.1">
    <property type="nucleotide sequence ID" value="NC_016620.1"/>
</dbReference>
<dbReference type="Proteomes" id="UP000008963">
    <property type="component" value="Chromosome"/>
</dbReference>
<reference evidence="3" key="1">
    <citation type="journal article" date="2013" name="ISME J.">
        <title>A small predatory core genome in the divergent marine Bacteriovorax marinus SJ and the terrestrial Bdellovibrio bacteriovorus.</title>
        <authorList>
            <person name="Crossman L.C."/>
            <person name="Chen H."/>
            <person name="Cerdeno-Tarraga A.M."/>
            <person name="Brooks K."/>
            <person name="Quail M.A."/>
            <person name="Pineiro S.A."/>
            <person name="Hobley L."/>
            <person name="Sockett R.E."/>
            <person name="Bentley S.D."/>
            <person name="Parkhill J."/>
            <person name="Williams H.N."/>
            <person name="Stine O.C."/>
        </authorList>
    </citation>
    <scope>NUCLEOTIDE SEQUENCE [LARGE SCALE GENOMIC DNA]</scope>
    <source>
        <strain evidence="3">ATCC BAA-682 / DSM 15412 / SJ</strain>
    </source>
</reference>
<keyword evidence="3" id="KW-1185">Reference proteome</keyword>
<dbReference type="InterPro" id="IPR037523">
    <property type="entry name" value="VOC_core"/>
</dbReference>
<evidence type="ECO:0000313" key="2">
    <source>
        <dbReference type="EMBL" id="CBW26717.1"/>
    </source>
</evidence>
<sequence length="129" mass="14448">MLEINAIDHINMNVLNFEESEKFYKKLFGMKVLESGQSAKSGNDFKVIGIPNKIALCLYETDEVNFETAPIAHFGINIDNYSEIENILKELNVDALYGGEILWKSSSSIYIKDPSGHEIELTKNFAGGL</sequence>
<name>E1X2F0_HALMS</name>
<dbReference type="PANTHER" id="PTHR36113">
    <property type="entry name" value="LYASE, PUTATIVE-RELATED-RELATED"/>
    <property type="match status" value="1"/>
</dbReference>
<dbReference type="SUPFAM" id="SSF54593">
    <property type="entry name" value="Glyoxalase/Bleomycin resistance protein/Dihydroxybiphenyl dioxygenase"/>
    <property type="match status" value="1"/>
</dbReference>
<feature type="domain" description="VOC" evidence="1">
    <location>
        <begin position="6"/>
        <end position="124"/>
    </location>
</feature>
<dbReference type="OrthoDB" id="4265398at2"/>
<proteinExistence type="predicted"/>
<dbReference type="EMBL" id="FQ312005">
    <property type="protein sequence ID" value="CBW26717.1"/>
    <property type="molecule type" value="Genomic_DNA"/>
</dbReference>
<protein>
    <submittedName>
        <fullName evidence="2">Fosfomycin resistance protein</fullName>
    </submittedName>
</protein>
<dbReference type="AlphaFoldDB" id="E1X2F0"/>
<dbReference type="PANTHER" id="PTHR36113:SF1">
    <property type="entry name" value="GLYOXALASE_BLEOMYCIN RESISTANCE PROTEIN_DIOXYGENASE"/>
    <property type="match status" value="1"/>
</dbReference>
<dbReference type="InterPro" id="IPR029068">
    <property type="entry name" value="Glyas_Bleomycin-R_OHBP_Dase"/>
</dbReference>
<dbReference type="eggNOG" id="COG0346">
    <property type="taxonomic scope" value="Bacteria"/>
</dbReference>
<dbReference type="InterPro" id="IPR004360">
    <property type="entry name" value="Glyas_Fos-R_dOase_dom"/>
</dbReference>
<evidence type="ECO:0000259" key="1">
    <source>
        <dbReference type="PROSITE" id="PS51819"/>
    </source>
</evidence>
<accession>E1X2F0</accession>
<dbReference type="Pfam" id="PF00903">
    <property type="entry name" value="Glyoxalase"/>
    <property type="match status" value="1"/>
</dbReference>
<evidence type="ECO:0000313" key="3">
    <source>
        <dbReference type="Proteomes" id="UP000008963"/>
    </source>
</evidence>
<dbReference type="KEGG" id="bmx:BMS_1898"/>
<gene>
    <name evidence="2" type="primary">fosB</name>
    <name evidence="2" type="ordered locus">BMS_1898</name>
</gene>
<dbReference type="STRING" id="862908.BMS_1898"/>
<dbReference type="PATRIC" id="fig|862908.3.peg.1802"/>
<dbReference type="HOGENOM" id="CLU_2079315_0_0_7"/>
<dbReference type="CDD" id="cd06587">
    <property type="entry name" value="VOC"/>
    <property type="match status" value="1"/>
</dbReference>